<dbReference type="GO" id="GO:0022857">
    <property type="term" value="F:transmembrane transporter activity"/>
    <property type="evidence" value="ECO:0007669"/>
    <property type="project" value="InterPro"/>
</dbReference>
<accession>A0A7C9VFS7</accession>
<organism evidence="2 3">
    <name type="scientific">Candidatus Afipia apatlaquensis</name>
    <dbReference type="NCBI Taxonomy" id="2712852"/>
    <lineage>
        <taxon>Bacteria</taxon>
        <taxon>Pseudomonadati</taxon>
        <taxon>Pseudomonadota</taxon>
        <taxon>Alphaproteobacteria</taxon>
        <taxon>Hyphomicrobiales</taxon>
        <taxon>Nitrobacteraceae</taxon>
        <taxon>Afipia</taxon>
    </lineage>
</organism>
<name>A0A7C9VFS7_9BRAD</name>
<evidence type="ECO:0000256" key="1">
    <source>
        <dbReference type="SAM" id="Phobius"/>
    </source>
</evidence>
<dbReference type="Proteomes" id="UP000480266">
    <property type="component" value="Unassembled WGS sequence"/>
</dbReference>
<dbReference type="InterPro" id="IPR001036">
    <property type="entry name" value="Acrflvin-R"/>
</dbReference>
<keyword evidence="3" id="KW-1185">Reference proteome</keyword>
<feature type="non-terminal residue" evidence="2">
    <location>
        <position position="85"/>
    </location>
</feature>
<dbReference type="GO" id="GO:0016020">
    <property type="term" value="C:membrane"/>
    <property type="evidence" value="ECO:0007669"/>
    <property type="project" value="InterPro"/>
</dbReference>
<gene>
    <name evidence="2" type="ORF">G4V63_05800</name>
</gene>
<sequence length="85" mass="8902">MSAINALTLSPALCAVFVRHGGPKRGVMGWIGRRIDGLRDGYARIVRKSLRLSAFSIVVVLVSGAGIVSLGSITPTGLLPEEDQG</sequence>
<dbReference type="AlphaFoldDB" id="A0A7C9VFS7"/>
<keyword evidence="1" id="KW-1133">Transmembrane helix</keyword>
<dbReference type="Gene3D" id="1.20.1640.10">
    <property type="entry name" value="Multidrug efflux transporter AcrB transmembrane domain"/>
    <property type="match status" value="2"/>
</dbReference>
<proteinExistence type="predicted"/>
<keyword evidence="1" id="KW-0472">Membrane</keyword>
<reference evidence="2" key="1">
    <citation type="submission" date="2020-02" db="EMBL/GenBank/DDBJ databases">
        <title>Draft genome sequence of Candidatus Afipia apatlaquensis IBT-C3, a potential strain for decolorization of textile dyes.</title>
        <authorList>
            <person name="Sanchez-Reyes A."/>
            <person name="Breton-Deval L."/>
            <person name="Mangelson H."/>
            <person name="Sanchez-Flores A."/>
        </authorList>
    </citation>
    <scope>NUCLEOTIDE SEQUENCE [LARGE SCALE GENOMIC DNA]</scope>
    <source>
        <strain evidence="2">IBT-C3</strain>
    </source>
</reference>
<comment type="caution">
    <text evidence="2">The sequence shown here is derived from an EMBL/GenBank/DDBJ whole genome shotgun (WGS) entry which is preliminary data.</text>
</comment>
<keyword evidence="1" id="KW-0812">Transmembrane</keyword>
<evidence type="ECO:0000313" key="3">
    <source>
        <dbReference type="Proteomes" id="UP000480266"/>
    </source>
</evidence>
<dbReference type="Pfam" id="PF00873">
    <property type="entry name" value="ACR_tran"/>
    <property type="match status" value="1"/>
</dbReference>
<feature type="transmembrane region" description="Helical" evidence="1">
    <location>
        <begin position="52"/>
        <end position="73"/>
    </location>
</feature>
<evidence type="ECO:0000313" key="2">
    <source>
        <dbReference type="EMBL" id="NGX94749.1"/>
    </source>
</evidence>
<protein>
    <submittedName>
        <fullName evidence="2">Efflux RND transporter permease subunit</fullName>
    </submittedName>
</protein>
<dbReference type="EMBL" id="JAAMRR010000296">
    <property type="protein sequence ID" value="NGX94749.1"/>
    <property type="molecule type" value="Genomic_DNA"/>
</dbReference>